<proteinExistence type="predicted"/>
<reference evidence="4" key="1">
    <citation type="submission" date="2016-10" db="EMBL/GenBank/DDBJ databases">
        <authorList>
            <person name="Varghese N."/>
            <person name="Submissions S."/>
        </authorList>
    </citation>
    <scope>NUCLEOTIDE SEQUENCE [LARGE SCALE GENOMIC DNA]</scope>
    <source>
        <strain evidence="4">DSM 19326</strain>
    </source>
</reference>
<evidence type="ECO:0000256" key="1">
    <source>
        <dbReference type="ARBA" id="ARBA00023284"/>
    </source>
</evidence>
<evidence type="ECO:0000313" key="3">
    <source>
        <dbReference type="EMBL" id="SEH50457.1"/>
    </source>
</evidence>
<dbReference type="Proteomes" id="UP000198555">
    <property type="component" value="Unassembled WGS sequence"/>
</dbReference>
<feature type="domain" description="Thioredoxin-like fold" evidence="2">
    <location>
        <begin position="33"/>
        <end position="146"/>
    </location>
</feature>
<dbReference type="GO" id="GO:0015035">
    <property type="term" value="F:protein-disulfide reductase activity"/>
    <property type="evidence" value="ECO:0007669"/>
    <property type="project" value="TreeGrafter"/>
</dbReference>
<dbReference type="PANTHER" id="PTHR32234">
    <property type="entry name" value="THIOL:DISULFIDE INTERCHANGE PROTEIN DSBD"/>
    <property type="match status" value="1"/>
</dbReference>
<dbReference type="PANTHER" id="PTHR32234:SF0">
    <property type="entry name" value="THIOL:DISULFIDE INTERCHANGE PROTEIN DSBD"/>
    <property type="match status" value="1"/>
</dbReference>
<gene>
    <name evidence="3" type="ORF">SAMN05421793_10824</name>
</gene>
<dbReference type="GO" id="GO:0045454">
    <property type="term" value="P:cell redox homeostasis"/>
    <property type="evidence" value="ECO:0007669"/>
    <property type="project" value="TreeGrafter"/>
</dbReference>
<dbReference type="Pfam" id="PF13098">
    <property type="entry name" value="Thioredoxin_2"/>
    <property type="match status" value="1"/>
</dbReference>
<protein>
    <submittedName>
        <fullName evidence="3">Thioredoxin-like domain-containing protein</fullName>
    </submittedName>
</protein>
<dbReference type="InterPro" id="IPR012336">
    <property type="entry name" value="Thioredoxin-like_fold"/>
</dbReference>
<keyword evidence="1" id="KW-0676">Redox-active center</keyword>
<evidence type="ECO:0000259" key="2">
    <source>
        <dbReference type="Pfam" id="PF13098"/>
    </source>
</evidence>
<dbReference type="PROSITE" id="PS00194">
    <property type="entry name" value="THIOREDOXIN_1"/>
    <property type="match status" value="1"/>
</dbReference>
<dbReference type="SUPFAM" id="SSF52833">
    <property type="entry name" value="Thioredoxin-like"/>
    <property type="match status" value="1"/>
</dbReference>
<dbReference type="InterPro" id="IPR017937">
    <property type="entry name" value="Thioredoxin_CS"/>
</dbReference>
<dbReference type="RefSeq" id="WP_089768810.1">
    <property type="nucleotide sequence ID" value="NZ_FNWX01000008.1"/>
</dbReference>
<keyword evidence="4" id="KW-1185">Reference proteome</keyword>
<dbReference type="STRING" id="420404.SAMN05421793_10824"/>
<organism evidence="3 4">
    <name type="scientific">Epilithonimonas hominis</name>
    <dbReference type="NCBI Taxonomy" id="420404"/>
    <lineage>
        <taxon>Bacteria</taxon>
        <taxon>Pseudomonadati</taxon>
        <taxon>Bacteroidota</taxon>
        <taxon>Flavobacteriia</taxon>
        <taxon>Flavobacteriales</taxon>
        <taxon>Weeksellaceae</taxon>
        <taxon>Chryseobacterium group</taxon>
        <taxon>Epilithonimonas</taxon>
    </lineage>
</organism>
<accession>A0A1H6ITP2</accession>
<dbReference type="InterPro" id="IPR036249">
    <property type="entry name" value="Thioredoxin-like_sf"/>
</dbReference>
<dbReference type="Gene3D" id="3.40.30.10">
    <property type="entry name" value="Glutaredoxin"/>
    <property type="match status" value="1"/>
</dbReference>
<evidence type="ECO:0000313" key="4">
    <source>
        <dbReference type="Proteomes" id="UP000198555"/>
    </source>
</evidence>
<dbReference type="EMBL" id="FNWX01000008">
    <property type="protein sequence ID" value="SEH50457.1"/>
    <property type="molecule type" value="Genomic_DNA"/>
</dbReference>
<sequence length="177" mass="20631">MKKILLLTLFLIHVFGFAQVQWMTMTQALAAQKKEPKKIIIDFYADWCAPCKEMDKFTFNHPEIAKIINEKFYAVKFESDGNETLSFAGHTFTNSDYKGKKSKNGLHQFSKYMNINMIPTMVFLDEKTDPITSLSGFLNAKEVEPYFSMIASDEYKTIKSRNEWEGYQKKFKSKIKD</sequence>
<dbReference type="AlphaFoldDB" id="A0A1H6ITP2"/>
<name>A0A1H6ITP2_9FLAO</name>